<proteinExistence type="predicted"/>
<evidence type="ECO:0000256" key="1">
    <source>
        <dbReference type="SAM" id="Phobius"/>
    </source>
</evidence>
<reference evidence="3 4" key="1">
    <citation type="submission" date="2016-06" db="EMBL/GenBank/DDBJ databases">
        <title>Genome sequence of endosymbiont of Candidatus Endolucinida thiodiazotropha.</title>
        <authorList>
            <person name="Poehlein A."/>
            <person name="Koenig S."/>
            <person name="Heiden S.E."/>
            <person name="Thuermer A."/>
            <person name="Voget S."/>
            <person name="Daniel R."/>
            <person name="Markert S."/>
            <person name="Gros O."/>
            <person name="Schweder T."/>
        </authorList>
    </citation>
    <scope>NUCLEOTIDE SEQUENCE [LARGE SCALE GENOMIC DNA]</scope>
    <source>
        <strain evidence="3 4">COS</strain>
    </source>
</reference>
<gene>
    <name evidence="3" type="ORF">CODIS_41090</name>
</gene>
<keyword evidence="1" id="KW-1133">Transmembrane helix</keyword>
<name>A0A7Z0VI10_9GAMM</name>
<dbReference type="EMBL" id="MARB01000040">
    <property type="protein sequence ID" value="ODJ85686.1"/>
    <property type="molecule type" value="Genomic_DNA"/>
</dbReference>
<dbReference type="GO" id="GO:0050660">
    <property type="term" value="F:flavin adenine dinucleotide binding"/>
    <property type="evidence" value="ECO:0007669"/>
    <property type="project" value="InterPro"/>
</dbReference>
<dbReference type="AlphaFoldDB" id="A0A7Z0VI10"/>
<organism evidence="3 4">
    <name type="scientific">Candidatus Thiodiazotropha endolucinida</name>
    <dbReference type="NCBI Taxonomy" id="1655433"/>
    <lineage>
        <taxon>Bacteria</taxon>
        <taxon>Pseudomonadati</taxon>
        <taxon>Pseudomonadota</taxon>
        <taxon>Gammaproteobacteria</taxon>
        <taxon>Chromatiales</taxon>
        <taxon>Sedimenticolaceae</taxon>
        <taxon>Candidatus Thiodiazotropha</taxon>
    </lineage>
</organism>
<comment type="caution">
    <text evidence="3">The sequence shown here is derived from an EMBL/GenBank/DDBJ whole genome shotgun (WGS) entry which is preliminary data.</text>
</comment>
<sequence>MKTLFEKLLRSTTSLINRIARLYHPRTLREKGWIWGSMLGVVTLSGLLFLLGLYWSSVPEPFDVRNNTRSMLQEMSLEPVTGSYTTAALVTVMETLLQKPGGYLSNDIMPPSVFLDNIPNWEFGALTQARDLARSLRNDMSRSQSQSLENEDLAIAEPQFNYSNDSWIFPSTEGEYRKGLEALRRYLSGLSQQGEMSTQFFARADNLRDWLAIVEKRLGSLSQRLSASVGQERINTDLAGDPDAAQSTATSDNVRVQTPWLEIDDVFFEARGATWALIHFLHAVETDFQDILRKKNALVSLRQIIRELEATQGSISSPVVLNGSGLGIFANYSLVMASYISRANAAVIDLRSLLSQG</sequence>
<dbReference type="PIRSF" id="PIRSF029693">
    <property type="entry name" value="UCP029693"/>
    <property type="match status" value="1"/>
</dbReference>
<dbReference type="InterPro" id="IPR016936">
    <property type="entry name" value="UCP029693"/>
</dbReference>
<evidence type="ECO:0000313" key="4">
    <source>
        <dbReference type="Proteomes" id="UP000094769"/>
    </source>
</evidence>
<dbReference type="RefSeq" id="WP_069128411.1">
    <property type="nucleotide sequence ID" value="NZ_MARB01000040.1"/>
</dbReference>
<feature type="domain" description="Glucose-methanol-choline oxidoreductase N-terminal" evidence="2">
    <location>
        <begin position="313"/>
        <end position="327"/>
    </location>
</feature>
<keyword evidence="1" id="KW-0472">Membrane</keyword>
<evidence type="ECO:0000259" key="2">
    <source>
        <dbReference type="PROSITE" id="PS00624"/>
    </source>
</evidence>
<accession>A0A7Z0VI10</accession>
<dbReference type="InterPro" id="IPR000172">
    <property type="entry name" value="GMC_OxRdtase_N"/>
</dbReference>
<evidence type="ECO:0000313" key="3">
    <source>
        <dbReference type="EMBL" id="ODJ85686.1"/>
    </source>
</evidence>
<dbReference type="PROSITE" id="PS00624">
    <property type="entry name" value="GMC_OXRED_2"/>
    <property type="match status" value="1"/>
</dbReference>
<dbReference type="Pfam" id="PF10095">
    <property type="entry name" value="DUF2333"/>
    <property type="match status" value="1"/>
</dbReference>
<feature type="transmembrane region" description="Helical" evidence="1">
    <location>
        <begin position="33"/>
        <end position="55"/>
    </location>
</feature>
<dbReference type="Proteomes" id="UP000094769">
    <property type="component" value="Unassembled WGS sequence"/>
</dbReference>
<keyword evidence="4" id="KW-1185">Reference proteome</keyword>
<dbReference type="GO" id="GO:0016614">
    <property type="term" value="F:oxidoreductase activity, acting on CH-OH group of donors"/>
    <property type="evidence" value="ECO:0007669"/>
    <property type="project" value="InterPro"/>
</dbReference>
<protein>
    <recommendedName>
        <fullName evidence="2">Glucose-methanol-choline oxidoreductase N-terminal domain-containing protein</fullName>
    </recommendedName>
</protein>
<keyword evidence="1" id="KW-0812">Transmembrane</keyword>